<organism evidence="2">
    <name type="scientific">Sesamum angustifolium</name>
    <dbReference type="NCBI Taxonomy" id="2727405"/>
    <lineage>
        <taxon>Eukaryota</taxon>
        <taxon>Viridiplantae</taxon>
        <taxon>Streptophyta</taxon>
        <taxon>Embryophyta</taxon>
        <taxon>Tracheophyta</taxon>
        <taxon>Spermatophyta</taxon>
        <taxon>Magnoliopsida</taxon>
        <taxon>eudicotyledons</taxon>
        <taxon>Gunneridae</taxon>
        <taxon>Pentapetalae</taxon>
        <taxon>asterids</taxon>
        <taxon>lamiids</taxon>
        <taxon>Lamiales</taxon>
        <taxon>Pedaliaceae</taxon>
        <taxon>Sesamum</taxon>
    </lineage>
</organism>
<reference evidence="2" key="2">
    <citation type="journal article" date="2024" name="Plant">
        <title>Genomic evolution and insights into agronomic trait innovations of Sesamum species.</title>
        <authorList>
            <person name="Miao H."/>
            <person name="Wang L."/>
            <person name="Qu L."/>
            <person name="Liu H."/>
            <person name="Sun Y."/>
            <person name="Le M."/>
            <person name="Wang Q."/>
            <person name="Wei S."/>
            <person name="Zheng Y."/>
            <person name="Lin W."/>
            <person name="Duan Y."/>
            <person name="Cao H."/>
            <person name="Xiong S."/>
            <person name="Wang X."/>
            <person name="Wei L."/>
            <person name="Li C."/>
            <person name="Ma Q."/>
            <person name="Ju M."/>
            <person name="Zhao R."/>
            <person name="Li G."/>
            <person name="Mu C."/>
            <person name="Tian Q."/>
            <person name="Mei H."/>
            <person name="Zhang T."/>
            <person name="Gao T."/>
            <person name="Zhang H."/>
        </authorList>
    </citation>
    <scope>NUCLEOTIDE SEQUENCE</scope>
    <source>
        <strain evidence="2">G01</strain>
    </source>
</reference>
<gene>
    <name evidence="2" type="ORF">Sangu_0662900</name>
</gene>
<protein>
    <submittedName>
        <fullName evidence="2">Uncharacterized protein</fullName>
    </submittedName>
</protein>
<evidence type="ECO:0000313" key="2">
    <source>
        <dbReference type="EMBL" id="KAL0365653.1"/>
    </source>
</evidence>
<dbReference type="EMBL" id="JACGWK010000003">
    <property type="protein sequence ID" value="KAL0365653.1"/>
    <property type="molecule type" value="Genomic_DNA"/>
</dbReference>
<dbReference type="AlphaFoldDB" id="A0AAW2QCY8"/>
<name>A0AAW2QCY8_9LAMI</name>
<reference evidence="2" key="1">
    <citation type="submission" date="2020-06" db="EMBL/GenBank/DDBJ databases">
        <authorList>
            <person name="Li T."/>
            <person name="Hu X."/>
            <person name="Zhang T."/>
            <person name="Song X."/>
            <person name="Zhang H."/>
            <person name="Dai N."/>
            <person name="Sheng W."/>
            <person name="Hou X."/>
            <person name="Wei L."/>
        </authorList>
    </citation>
    <scope>NUCLEOTIDE SEQUENCE</scope>
    <source>
        <strain evidence="2">G01</strain>
        <tissue evidence="2">Leaf</tissue>
    </source>
</reference>
<accession>A0AAW2QCY8</accession>
<evidence type="ECO:0000256" key="1">
    <source>
        <dbReference type="SAM" id="MobiDB-lite"/>
    </source>
</evidence>
<sequence>MRREWRNPPRHAGGIHPQRRSGSRLLRCQSCRWVQPPNADNPKGGTRGGPGGCSSTGCLVDLNGACPRELAVARGMAAERVWRARARARLLEILCIVVARHITPQTLVARLCTRCSSSTLARAHTVTLTTTRPVPSPVLPPTI</sequence>
<feature type="region of interest" description="Disordered" evidence="1">
    <location>
        <begin position="1"/>
        <end position="22"/>
    </location>
</feature>
<comment type="caution">
    <text evidence="2">The sequence shown here is derived from an EMBL/GenBank/DDBJ whole genome shotgun (WGS) entry which is preliminary data.</text>
</comment>
<proteinExistence type="predicted"/>